<evidence type="ECO:0008006" key="6">
    <source>
        <dbReference type="Google" id="ProtNLM"/>
    </source>
</evidence>
<proteinExistence type="predicted"/>
<feature type="chain" id="PRO_5006422811" description="Outer membrane lipoprotein BamD-like domain-containing protein" evidence="3">
    <location>
        <begin position="22"/>
        <end position="686"/>
    </location>
</feature>
<feature type="region of interest" description="Disordered" evidence="2">
    <location>
        <begin position="308"/>
        <end position="332"/>
    </location>
</feature>
<dbReference type="Proteomes" id="UP000051269">
    <property type="component" value="Unassembled WGS sequence"/>
</dbReference>
<evidence type="ECO:0000256" key="2">
    <source>
        <dbReference type="SAM" id="MobiDB-lite"/>
    </source>
</evidence>
<organism evidence="4 5">
    <name type="scientific">Verrucomicrobia subdivision 6 bacterium BACL9 MAG-120507-bin52</name>
    <dbReference type="NCBI Taxonomy" id="1655590"/>
    <lineage>
        <taxon>Bacteria</taxon>
        <taxon>Pseudomonadati</taxon>
        <taxon>Verrucomicrobiota</taxon>
        <taxon>Verrucomicrobiia</taxon>
        <taxon>Verrucomicrobiales</taxon>
        <taxon>Verrucomicrobia subdivision 6</taxon>
    </lineage>
</organism>
<reference evidence="4 5" key="1">
    <citation type="submission" date="2015-10" db="EMBL/GenBank/DDBJ databases">
        <title>Metagenome-Assembled Genomes uncover a global brackish microbiome.</title>
        <authorList>
            <person name="Hugerth L.W."/>
            <person name="Larsson J."/>
            <person name="Alneberg J."/>
            <person name="Lindh M.V."/>
            <person name="Legrand C."/>
            <person name="Pinhassi J."/>
            <person name="Andersson A.F."/>
        </authorList>
    </citation>
    <scope>NUCLEOTIDE SEQUENCE [LARGE SCALE GENOMIC DNA]</scope>
    <source>
        <strain evidence="4">BACL18 MAG-120507-bin52</strain>
    </source>
</reference>
<sequence>MKVNRELVAFLWLASSSSLFAQSDGDSKAATGGARPAQMNPGFLGRDVPVVDPGSDNATFDGKLVNLANNRLFRSRFEKYLNAPAETSAADLEYEKTINEILSLLSPGKVSNANIDAAWKLLPKASEYRSDANLCNSMADVVYSVWLAKNEVARLEMANRSLQKEKSALEWNYRMNLGPSAKSMSQIGTNPTSQSSILSLEDEARVEPIKEALSDVRATMVNNKLKKEASIVQAKIDFQTMIIQYFAQRRFRHVLIGTRFYRALFSDGDNRISALDQISSQLPVDKDAGQVKVKAKLDPKISGKGGSGGYVGAGSGTENGRRNTGVAAGGDTSSSGGAFSAEGMQLGVENLGVESLISAGASGLKALGKMINSLGQLDALANEAIRDVDEGVEAYKFLLEKNELKSATERLFETFMMGEYMPSVRKLSRDEKRRALEFTQKTNELLAALEVNDLTRAEDIILELSKGARDFDTSKPLAVVETAKTVSAMHLAKAKAAAASGDKATLETELRAATEIWPRNPALAKVSAAIFSQTDVQQQALNDFDRLIAQKNYRQIFDDKVRFIAATAMFPDRQEKLKGVLDRVQSAEASLMRSHELAKRGDPAGAWESVERGFADYPDDPKLNQARADYTTQAAEFVRSVRTAQEMERKRQIGSSLAWYLRALQDYPNSEIARDGIDRISDELVK</sequence>
<gene>
    <name evidence="4" type="ORF">ABR82_01180</name>
</gene>
<dbReference type="EMBL" id="LIBO01000069">
    <property type="protein sequence ID" value="KRO62494.1"/>
    <property type="molecule type" value="Genomic_DNA"/>
</dbReference>
<protein>
    <recommendedName>
        <fullName evidence="6">Outer membrane lipoprotein BamD-like domain-containing protein</fullName>
    </recommendedName>
</protein>
<keyword evidence="3" id="KW-0732">Signal</keyword>
<accession>A0A0R2RIU5</accession>
<feature type="coiled-coil region" evidence="1">
    <location>
        <begin position="145"/>
        <end position="172"/>
    </location>
</feature>
<feature type="signal peptide" evidence="3">
    <location>
        <begin position="1"/>
        <end position="21"/>
    </location>
</feature>
<evidence type="ECO:0000256" key="1">
    <source>
        <dbReference type="SAM" id="Coils"/>
    </source>
</evidence>
<evidence type="ECO:0000313" key="5">
    <source>
        <dbReference type="Proteomes" id="UP000051269"/>
    </source>
</evidence>
<comment type="caution">
    <text evidence="4">The sequence shown here is derived from an EMBL/GenBank/DDBJ whole genome shotgun (WGS) entry which is preliminary data.</text>
</comment>
<keyword evidence="1" id="KW-0175">Coiled coil</keyword>
<evidence type="ECO:0000313" key="4">
    <source>
        <dbReference type="EMBL" id="KRO62494.1"/>
    </source>
</evidence>
<feature type="compositionally biased region" description="Gly residues" evidence="2">
    <location>
        <begin position="308"/>
        <end position="317"/>
    </location>
</feature>
<name>A0A0R2RIU5_9BACT</name>
<evidence type="ECO:0000256" key="3">
    <source>
        <dbReference type="SAM" id="SignalP"/>
    </source>
</evidence>
<dbReference type="AlphaFoldDB" id="A0A0R2RIU5"/>